<comment type="caution">
    <text evidence="2">The sequence shown here is derived from an EMBL/GenBank/DDBJ whole genome shotgun (WGS) entry which is preliminary data.</text>
</comment>
<dbReference type="Proteomes" id="UP000479710">
    <property type="component" value="Unassembled WGS sequence"/>
</dbReference>
<dbReference type="Gene3D" id="3.40.50.12780">
    <property type="entry name" value="N-terminal domain of ligase-like"/>
    <property type="match status" value="1"/>
</dbReference>
<accession>A0A6G1EFJ1</accession>
<dbReference type="EMBL" id="SPHZ02000003">
    <property type="protein sequence ID" value="KAF0923558.1"/>
    <property type="molecule type" value="Genomic_DNA"/>
</dbReference>
<dbReference type="AlphaFoldDB" id="A0A6G1EFJ1"/>
<dbReference type="InterPro" id="IPR000873">
    <property type="entry name" value="AMP-dep_synth/lig_dom"/>
</dbReference>
<name>A0A6G1EFJ1_9ORYZ</name>
<dbReference type="InterPro" id="IPR045851">
    <property type="entry name" value="AMP-bd_C_sf"/>
</dbReference>
<gene>
    <name evidence="2" type="ORF">E2562_006561</name>
</gene>
<dbReference type="GO" id="GO:0008610">
    <property type="term" value="P:lipid biosynthetic process"/>
    <property type="evidence" value="ECO:0007669"/>
    <property type="project" value="InterPro"/>
</dbReference>
<evidence type="ECO:0000313" key="3">
    <source>
        <dbReference type="Proteomes" id="UP000479710"/>
    </source>
</evidence>
<evidence type="ECO:0000313" key="2">
    <source>
        <dbReference type="EMBL" id="KAF0923558.1"/>
    </source>
</evidence>
<proteinExistence type="predicted"/>
<reference evidence="2 3" key="1">
    <citation type="submission" date="2019-11" db="EMBL/GenBank/DDBJ databases">
        <title>Whole genome sequence of Oryza granulata.</title>
        <authorList>
            <person name="Li W."/>
        </authorList>
    </citation>
    <scope>NUCLEOTIDE SEQUENCE [LARGE SCALE GENOMIC DNA]</scope>
    <source>
        <strain evidence="3">cv. Menghai</strain>
        <tissue evidence="2">Leaf</tissue>
    </source>
</reference>
<dbReference type="PANTHER" id="PTHR22754:SF35">
    <property type="entry name" value="10A19I.5"/>
    <property type="match status" value="1"/>
</dbReference>
<keyword evidence="3" id="KW-1185">Reference proteome</keyword>
<dbReference type="InterPro" id="IPR040097">
    <property type="entry name" value="FAAL/FAAC"/>
</dbReference>
<dbReference type="Gene3D" id="3.30.300.30">
    <property type="match status" value="1"/>
</dbReference>
<dbReference type="Pfam" id="PF00501">
    <property type="entry name" value="AMP-binding"/>
    <property type="match status" value="1"/>
</dbReference>
<dbReference type="InterPro" id="IPR042099">
    <property type="entry name" value="ANL_N_sf"/>
</dbReference>
<dbReference type="PANTHER" id="PTHR22754">
    <property type="entry name" value="DISCO-INTERACTING PROTEIN 2 DIP2 -RELATED"/>
    <property type="match status" value="1"/>
</dbReference>
<dbReference type="OrthoDB" id="69964at2759"/>
<dbReference type="SUPFAM" id="SSF56801">
    <property type="entry name" value="Acetyl-CoA synthetase-like"/>
    <property type="match status" value="1"/>
</dbReference>
<dbReference type="CDD" id="cd05931">
    <property type="entry name" value="FAAL"/>
    <property type="match status" value="1"/>
</dbReference>
<feature type="domain" description="AMP-dependent synthetase/ligase" evidence="1">
    <location>
        <begin position="41"/>
        <end position="427"/>
    </location>
</feature>
<sequence>MSTENYDPCYPDQPVVHRYLPVWAKLPAFGAKPAFVWAEDDTAAARAMSYAALTYSQLDSAVERMAAGLLDTLRRADTVLVLASPGLRLVKLLFACQRAGLTAVPIIPPDPSRPGAAHARLLRAVSQTRPRAAVADALYIGAVMKSAAVAGSHDWLAAMLRSLRWLSVDELEQGGDSGPAVTSFMGCEPEDAYLIQYTSGATGVPKPVVITAGSAAHNVRAARRVYDLHPGSVVVSWLPQYHDCGLMFLLLTVVAGATCVLTSPDAFVRRPRLWLELVTEFKATCTPVPSFALPLVLRRGRSPDGRRPPLELGSLENLILINEPIYKSCVDEFVAEFRRDGLRAASISPSYGLAENCTFVSTAWRRRCGDLPPSYKKLLPSARLSRMADEEPEIEIAVVDEETSEPVEDGVEGEIWVSSPSNGSGYLGHPSASREVFCARLPGKAGSSCFVRTGDRGVVRGAERYLYVLGRSADVLALDGGHRSVYAHYIETAAFGSAAGRLRGGCIAAFTTAPAPSTSPVVVMAELLKVSGGGDHNRLCEGIRRAAWEEEGVSVGWIVLVESGVVPKTTSGKLRRGAARDKLLAGKLPILFEARYDGAESSVPWVGGGEEMDDKFDDMATAYGSASRRLRLQSFL</sequence>
<protein>
    <recommendedName>
        <fullName evidence="1">AMP-dependent synthetase/ligase domain-containing protein</fullName>
    </recommendedName>
</protein>
<organism evidence="2 3">
    <name type="scientific">Oryza meyeriana var. granulata</name>
    <dbReference type="NCBI Taxonomy" id="110450"/>
    <lineage>
        <taxon>Eukaryota</taxon>
        <taxon>Viridiplantae</taxon>
        <taxon>Streptophyta</taxon>
        <taxon>Embryophyta</taxon>
        <taxon>Tracheophyta</taxon>
        <taxon>Spermatophyta</taxon>
        <taxon>Magnoliopsida</taxon>
        <taxon>Liliopsida</taxon>
        <taxon>Poales</taxon>
        <taxon>Poaceae</taxon>
        <taxon>BOP clade</taxon>
        <taxon>Oryzoideae</taxon>
        <taxon>Oryzeae</taxon>
        <taxon>Oryzinae</taxon>
        <taxon>Oryza</taxon>
        <taxon>Oryza meyeriana</taxon>
    </lineage>
</organism>
<evidence type="ECO:0000259" key="1">
    <source>
        <dbReference type="Pfam" id="PF00501"/>
    </source>
</evidence>